<gene>
    <name evidence="1" type="ORF">GTS_20960</name>
</gene>
<evidence type="ECO:0000313" key="1">
    <source>
        <dbReference type="EMBL" id="GDY30463.1"/>
    </source>
</evidence>
<name>A0A4D4J9D3_9PSEU</name>
<reference evidence="2" key="1">
    <citation type="submission" date="2019-04" db="EMBL/GenBank/DDBJ databases">
        <title>Draft genome sequence of Pseudonocardiaceae bacterium SL3-2-4.</title>
        <authorList>
            <person name="Ningsih F."/>
            <person name="Yokota A."/>
            <person name="Sakai Y."/>
            <person name="Nanatani K."/>
            <person name="Yabe S."/>
            <person name="Oetari A."/>
            <person name="Sjamsuridzal W."/>
        </authorList>
    </citation>
    <scope>NUCLEOTIDE SEQUENCE [LARGE SCALE GENOMIC DNA]</scope>
    <source>
        <strain evidence="2">SL3-2-4</strain>
    </source>
</reference>
<dbReference type="Proteomes" id="UP000298860">
    <property type="component" value="Unassembled WGS sequence"/>
</dbReference>
<dbReference type="EMBL" id="BJFL01000007">
    <property type="protein sequence ID" value="GDY30463.1"/>
    <property type="molecule type" value="Genomic_DNA"/>
</dbReference>
<organism evidence="1 2">
    <name type="scientific">Gandjariella thermophila</name>
    <dbReference type="NCBI Taxonomy" id="1931992"/>
    <lineage>
        <taxon>Bacteria</taxon>
        <taxon>Bacillati</taxon>
        <taxon>Actinomycetota</taxon>
        <taxon>Actinomycetes</taxon>
        <taxon>Pseudonocardiales</taxon>
        <taxon>Pseudonocardiaceae</taxon>
        <taxon>Gandjariella</taxon>
    </lineage>
</organism>
<accession>A0A4D4J9D3</accession>
<protein>
    <submittedName>
        <fullName evidence="1">Uncharacterized protein</fullName>
    </submittedName>
</protein>
<dbReference type="AlphaFoldDB" id="A0A4D4J9D3"/>
<evidence type="ECO:0000313" key="2">
    <source>
        <dbReference type="Proteomes" id="UP000298860"/>
    </source>
</evidence>
<proteinExistence type="predicted"/>
<sequence length="59" mass="6356">MELHQLGHLLLGEMVRQLQGEVGLSGTRGPVEDDLATVAQQFDGVLQPPIAHGRAEPSR</sequence>
<comment type="caution">
    <text evidence="1">The sequence shown here is derived from an EMBL/GenBank/DDBJ whole genome shotgun (WGS) entry which is preliminary data.</text>
</comment>
<keyword evidence="2" id="KW-1185">Reference proteome</keyword>